<reference evidence="8 9" key="1">
    <citation type="journal article" date="2017" name="Arch. Microbiol.">
        <title>Mariprofundus micogutta sp. nov., a novel iron-oxidizing zetaproteobacterium isolated from a deep-sea hydrothermal field at the Bayonnaise knoll of the Izu-Ogasawara arc, and a description of Mariprofundales ord. nov. and Zetaproteobacteria classis nov.</title>
        <authorList>
            <person name="Makita H."/>
            <person name="Tanaka E."/>
            <person name="Mitsunobu S."/>
            <person name="Miyazaki M."/>
            <person name="Nunoura T."/>
            <person name="Uematsu K."/>
            <person name="Takaki Y."/>
            <person name="Nishi S."/>
            <person name="Shimamura S."/>
            <person name="Takai K."/>
        </authorList>
    </citation>
    <scope>NUCLEOTIDE SEQUENCE [LARGE SCALE GENOMIC DNA]</scope>
    <source>
        <strain evidence="8 9">ET2</strain>
    </source>
</reference>
<dbReference type="EC" id="5.1.1.3" evidence="2 7"/>
<keyword evidence="6 7" id="KW-0961">Cell wall biogenesis/degradation</keyword>
<dbReference type="AlphaFoldDB" id="A0A1L8CJQ1"/>
<dbReference type="InterPro" id="IPR033134">
    <property type="entry name" value="Asp/Glu_racemase_AS_2"/>
</dbReference>
<dbReference type="Pfam" id="PF01177">
    <property type="entry name" value="Asp_Glu_race"/>
    <property type="match status" value="1"/>
</dbReference>
<comment type="catalytic activity">
    <reaction evidence="1 7">
        <text>L-glutamate = D-glutamate</text>
        <dbReference type="Rhea" id="RHEA:12813"/>
        <dbReference type="ChEBI" id="CHEBI:29985"/>
        <dbReference type="ChEBI" id="CHEBI:29986"/>
        <dbReference type="EC" id="5.1.1.3"/>
    </reaction>
</comment>
<evidence type="ECO:0000313" key="9">
    <source>
        <dbReference type="Proteomes" id="UP000231632"/>
    </source>
</evidence>
<dbReference type="InterPro" id="IPR004391">
    <property type="entry name" value="Glu_race"/>
</dbReference>
<evidence type="ECO:0000256" key="7">
    <source>
        <dbReference type="HAMAP-Rule" id="MF_00258"/>
    </source>
</evidence>
<protein>
    <recommendedName>
        <fullName evidence="2 7">Glutamate racemase</fullName>
        <ecNumber evidence="2 7">5.1.1.3</ecNumber>
    </recommendedName>
</protein>
<dbReference type="GO" id="GO:0008881">
    <property type="term" value="F:glutamate racemase activity"/>
    <property type="evidence" value="ECO:0007669"/>
    <property type="project" value="UniProtKB-UniRule"/>
</dbReference>
<dbReference type="Proteomes" id="UP000231632">
    <property type="component" value="Unassembled WGS sequence"/>
</dbReference>
<dbReference type="SUPFAM" id="SSF53681">
    <property type="entry name" value="Aspartate/glutamate racemase"/>
    <property type="match status" value="2"/>
</dbReference>
<dbReference type="UniPathway" id="UPA00219"/>
<dbReference type="PANTHER" id="PTHR21198:SF2">
    <property type="entry name" value="GLUTAMATE RACEMASE"/>
    <property type="match status" value="1"/>
</dbReference>
<dbReference type="GO" id="GO:0009252">
    <property type="term" value="P:peptidoglycan biosynthetic process"/>
    <property type="evidence" value="ECO:0007669"/>
    <property type="project" value="UniProtKB-UniRule"/>
</dbReference>
<dbReference type="InterPro" id="IPR015942">
    <property type="entry name" value="Asp/Glu/hydantoin_racemase"/>
</dbReference>
<dbReference type="InterPro" id="IPR001920">
    <property type="entry name" value="Asp/Glu_race"/>
</dbReference>
<dbReference type="OrthoDB" id="5291413at2"/>
<evidence type="ECO:0000256" key="4">
    <source>
        <dbReference type="ARBA" id="ARBA00022984"/>
    </source>
</evidence>
<keyword evidence="3 7" id="KW-0133">Cell shape</keyword>
<evidence type="ECO:0000313" key="8">
    <source>
        <dbReference type="EMBL" id="GAV19126.1"/>
    </source>
</evidence>
<feature type="active site" description="Proton donor/acceptor" evidence="7">
    <location>
        <position position="74"/>
    </location>
</feature>
<evidence type="ECO:0000256" key="5">
    <source>
        <dbReference type="ARBA" id="ARBA00023235"/>
    </source>
</evidence>
<comment type="similarity">
    <text evidence="7">Belongs to the aspartate/glutamate racemases family.</text>
</comment>
<evidence type="ECO:0000256" key="3">
    <source>
        <dbReference type="ARBA" id="ARBA00022960"/>
    </source>
</evidence>
<feature type="binding site" evidence="7">
    <location>
        <begin position="75"/>
        <end position="76"/>
    </location>
    <ligand>
        <name>substrate</name>
    </ligand>
</feature>
<organism evidence="8 9">
    <name type="scientific">Mariprofundus micogutta</name>
    <dbReference type="NCBI Taxonomy" id="1921010"/>
    <lineage>
        <taxon>Bacteria</taxon>
        <taxon>Pseudomonadati</taxon>
        <taxon>Pseudomonadota</taxon>
        <taxon>Candidatius Mariprofundia</taxon>
        <taxon>Mariprofundales</taxon>
        <taxon>Mariprofundaceae</taxon>
        <taxon>Mariprofundus</taxon>
    </lineage>
</organism>
<dbReference type="STRING" id="1921010.MMIC_P0055"/>
<dbReference type="FunFam" id="3.40.50.1860:FF:000001">
    <property type="entry name" value="Glutamate racemase"/>
    <property type="match status" value="1"/>
</dbReference>
<dbReference type="InterPro" id="IPR018187">
    <property type="entry name" value="Asp/Glu_racemase_AS_1"/>
</dbReference>
<comment type="pathway">
    <text evidence="7">Cell wall biogenesis; peptidoglycan biosynthesis.</text>
</comment>
<dbReference type="PROSITE" id="PS00924">
    <property type="entry name" value="ASP_GLU_RACEMASE_2"/>
    <property type="match status" value="1"/>
</dbReference>
<dbReference type="RefSeq" id="WP_072658326.1">
    <property type="nucleotide sequence ID" value="NZ_BDFD01000001.1"/>
</dbReference>
<evidence type="ECO:0000256" key="6">
    <source>
        <dbReference type="ARBA" id="ARBA00023316"/>
    </source>
</evidence>
<sequence length="262" mass="28305">MHRKQSIGIFDSGVGGLSVLKHIHLLLPAEDLIYVADSAFMPYGCKSEGIVEERCMKIAGFLAEQQCKAIVVACNTATAAAVHRLRESFDIPVIGMEPGVKPAVANSGSGVVGVLATTGTSGSNKFKQLKDRYAEDAKLLVQPCPGLVEEIEKGDLSSQRLYDLLDQYLKPLMEQGVDTLVLGCTHYPFVVSVIRELVGESVTIVDTGDAIARELKRQLNRRDLLADDTLQGSLYFWSSAADSTPVLSYLWGESVVAGCLDI</sequence>
<feature type="binding site" evidence="7">
    <location>
        <begin position="185"/>
        <end position="186"/>
    </location>
    <ligand>
        <name>substrate</name>
    </ligand>
</feature>
<name>A0A1L8CJQ1_9PROT</name>
<keyword evidence="4 7" id="KW-0573">Peptidoglycan synthesis</keyword>
<keyword evidence="9" id="KW-1185">Reference proteome</keyword>
<dbReference type="HAMAP" id="MF_00258">
    <property type="entry name" value="Glu_racemase"/>
    <property type="match status" value="1"/>
</dbReference>
<keyword evidence="5 7" id="KW-0413">Isomerase</keyword>
<evidence type="ECO:0000256" key="2">
    <source>
        <dbReference type="ARBA" id="ARBA00013090"/>
    </source>
</evidence>
<feature type="active site" description="Proton donor/acceptor" evidence="7">
    <location>
        <position position="184"/>
    </location>
</feature>
<accession>A0A1L8CJQ1</accession>
<evidence type="ECO:0000256" key="1">
    <source>
        <dbReference type="ARBA" id="ARBA00001602"/>
    </source>
</evidence>
<comment type="caution">
    <text evidence="8">The sequence shown here is derived from an EMBL/GenBank/DDBJ whole genome shotgun (WGS) entry which is preliminary data.</text>
</comment>
<dbReference type="Gene3D" id="3.40.50.1860">
    <property type="match status" value="2"/>
</dbReference>
<dbReference type="GO" id="GO:0071555">
    <property type="term" value="P:cell wall organization"/>
    <property type="evidence" value="ECO:0007669"/>
    <property type="project" value="UniProtKB-KW"/>
</dbReference>
<feature type="binding site" evidence="7">
    <location>
        <begin position="43"/>
        <end position="44"/>
    </location>
    <ligand>
        <name>substrate</name>
    </ligand>
</feature>
<dbReference type="PROSITE" id="PS00923">
    <property type="entry name" value="ASP_GLU_RACEMASE_1"/>
    <property type="match status" value="1"/>
</dbReference>
<gene>
    <name evidence="7" type="primary">murI</name>
    <name evidence="8" type="ORF">MMIC_P0055</name>
</gene>
<dbReference type="NCBIfam" id="TIGR00067">
    <property type="entry name" value="glut_race"/>
    <property type="match status" value="1"/>
</dbReference>
<dbReference type="GO" id="GO:0008360">
    <property type="term" value="P:regulation of cell shape"/>
    <property type="evidence" value="ECO:0007669"/>
    <property type="project" value="UniProtKB-KW"/>
</dbReference>
<proteinExistence type="inferred from homology"/>
<dbReference type="EMBL" id="BDFD01000001">
    <property type="protein sequence ID" value="GAV19126.1"/>
    <property type="molecule type" value="Genomic_DNA"/>
</dbReference>
<comment type="function">
    <text evidence="7">Provides the (R)-glutamate required for cell wall biosynthesis.</text>
</comment>
<dbReference type="PANTHER" id="PTHR21198">
    <property type="entry name" value="GLUTAMATE RACEMASE"/>
    <property type="match status" value="1"/>
</dbReference>
<feature type="binding site" evidence="7">
    <location>
        <begin position="11"/>
        <end position="12"/>
    </location>
    <ligand>
        <name>substrate</name>
    </ligand>
</feature>